<dbReference type="RefSeq" id="WP_076466141.1">
    <property type="nucleotide sequence ID" value="NZ_FTMN01000013.1"/>
</dbReference>
<keyword evidence="2" id="KW-1185">Reference proteome</keyword>
<protein>
    <submittedName>
        <fullName evidence="1">Uncharacterized protein</fullName>
    </submittedName>
</protein>
<name>A0A1N6XC41_9GAMM</name>
<proteinExistence type="predicted"/>
<reference evidence="1 2" key="1">
    <citation type="submission" date="2017-01" db="EMBL/GenBank/DDBJ databases">
        <authorList>
            <person name="Mah S.A."/>
            <person name="Swanson W.J."/>
            <person name="Moy G.W."/>
            <person name="Vacquier V.D."/>
        </authorList>
    </citation>
    <scope>NUCLEOTIDE SEQUENCE [LARGE SCALE GENOMIC DNA]</scope>
    <source>
        <strain evidence="1 2">DSM 7027</strain>
    </source>
</reference>
<evidence type="ECO:0000313" key="2">
    <source>
        <dbReference type="Proteomes" id="UP000186895"/>
    </source>
</evidence>
<dbReference type="Proteomes" id="UP000186895">
    <property type="component" value="Unassembled WGS sequence"/>
</dbReference>
<dbReference type="STRING" id="49186.SAMN05421647_11376"/>
<sequence length="141" mass="15774">MDEKTPLTTNKPLNEWTPSGLKKSIFNEEGERTDEIFKEADQSQFHLSPQFDQWLKVTGGFFVLSTYQSGYIIFLGMSEESKGYFIVRAVGTAMGLAIVAARDQVWPLPGAFAGDIQAHENRKPYSCVPFCIVLEGIFATK</sequence>
<dbReference type="EMBL" id="FTMN01000013">
    <property type="protein sequence ID" value="SIQ99883.1"/>
    <property type="molecule type" value="Genomic_DNA"/>
</dbReference>
<organism evidence="1 2">
    <name type="scientific">Marinobacterium stanieri</name>
    <dbReference type="NCBI Taxonomy" id="49186"/>
    <lineage>
        <taxon>Bacteria</taxon>
        <taxon>Pseudomonadati</taxon>
        <taxon>Pseudomonadota</taxon>
        <taxon>Gammaproteobacteria</taxon>
        <taxon>Oceanospirillales</taxon>
        <taxon>Oceanospirillaceae</taxon>
        <taxon>Marinobacterium</taxon>
    </lineage>
</organism>
<gene>
    <name evidence="1" type="ORF">SAMN05421647_11376</name>
</gene>
<accession>A0A1N6XC41</accession>
<dbReference type="AlphaFoldDB" id="A0A1N6XC41"/>
<evidence type="ECO:0000313" key="1">
    <source>
        <dbReference type="EMBL" id="SIQ99883.1"/>
    </source>
</evidence>